<accession>A0ABD6EV51</accession>
<dbReference type="EMBL" id="JBGFUD010007025">
    <property type="protein sequence ID" value="MFH4981341.1"/>
    <property type="molecule type" value="Genomic_DNA"/>
</dbReference>
<feature type="region of interest" description="Disordered" evidence="1">
    <location>
        <begin position="1"/>
        <end position="25"/>
    </location>
</feature>
<evidence type="ECO:0000256" key="1">
    <source>
        <dbReference type="SAM" id="MobiDB-lite"/>
    </source>
</evidence>
<feature type="compositionally biased region" description="Polar residues" evidence="1">
    <location>
        <begin position="1"/>
        <end position="19"/>
    </location>
</feature>
<protein>
    <recommendedName>
        <fullName evidence="2">Histone deacetylase complex subunit SAP30 zinc-finger domain-containing protein</fullName>
    </recommendedName>
</protein>
<feature type="domain" description="Histone deacetylase complex subunit SAP30 zinc-finger" evidence="2">
    <location>
        <begin position="101"/>
        <end position="162"/>
    </location>
</feature>
<feature type="compositionally biased region" description="Basic and acidic residues" evidence="1">
    <location>
        <begin position="287"/>
        <end position="296"/>
    </location>
</feature>
<dbReference type="InterPro" id="IPR025717">
    <property type="entry name" value="SAP30_zn-finger"/>
</dbReference>
<name>A0ABD6EV51_9BILA</name>
<comment type="caution">
    <text evidence="3">The sequence shown here is derived from an EMBL/GenBank/DDBJ whole genome shotgun (WGS) entry which is preliminary data.</text>
</comment>
<organism evidence="3 4">
    <name type="scientific">Gnathostoma spinigerum</name>
    <dbReference type="NCBI Taxonomy" id="75299"/>
    <lineage>
        <taxon>Eukaryota</taxon>
        <taxon>Metazoa</taxon>
        <taxon>Ecdysozoa</taxon>
        <taxon>Nematoda</taxon>
        <taxon>Chromadorea</taxon>
        <taxon>Rhabditida</taxon>
        <taxon>Spirurina</taxon>
        <taxon>Gnathostomatomorpha</taxon>
        <taxon>Gnathostomatoidea</taxon>
        <taxon>Gnathostomatidae</taxon>
        <taxon>Gnathostoma</taxon>
    </lineage>
</organism>
<dbReference type="AlphaFoldDB" id="A0ABD6EV51"/>
<feature type="region of interest" description="Disordered" evidence="1">
    <location>
        <begin position="250"/>
        <end position="303"/>
    </location>
</feature>
<evidence type="ECO:0000313" key="4">
    <source>
        <dbReference type="Proteomes" id="UP001608902"/>
    </source>
</evidence>
<sequence>MCDTLPCQSSANHSSTNKSDVADVVRPPNRYSFNNTLSNKTIGYSYQDCDMGRHEDLQEDIYESVDNIDQRACSSDESDDSAVSLGARSMSWLRDSNVWETELCCLVTKDEKGQYFECRRHACGIHLSEKLRRIAMRRNLQIYYNKNRPHWYICLYHRRFIMYEKSAKLGDTLVEHSAEDLMNNPDMTDEEIAERKSDPMVMVPKWPGIFEDCFTRVGSSRKRDFVRNQPCHSSIYRSYVNGQNQRFRNLEKEEKQSPSTSSSCLNFATTERPKPSNSDSVDDDEAVASHDGDNDLHQVSWLN</sequence>
<dbReference type="Proteomes" id="UP001608902">
    <property type="component" value="Unassembled WGS sequence"/>
</dbReference>
<proteinExistence type="predicted"/>
<reference evidence="3 4" key="1">
    <citation type="submission" date="2024-08" db="EMBL/GenBank/DDBJ databases">
        <title>Gnathostoma spinigerum genome.</title>
        <authorList>
            <person name="Gonzalez-Bertolin B."/>
            <person name="Monzon S."/>
            <person name="Zaballos A."/>
            <person name="Jimenez P."/>
            <person name="Dekumyoy P."/>
            <person name="Varona S."/>
            <person name="Cuesta I."/>
            <person name="Sumanam S."/>
            <person name="Adisakwattana P."/>
            <person name="Gasser R.B."/>
            <person name="Hernandez-Gonzalez A."/>
            <person name="Young N.D."/>
            <person name="Perteguer M.J."/>
        </authorList>
    </citation>
    <scope>NUCLEOTIDE SEQUENCE [LARGE SCALE GENOMIC DNA]</scope>
    <source>
        <strain evidence="3">AL3</strain>
        <tissue evidence="3">Liver</tissue>
    </source>
</reference>
<feature type="compositionally biased region" description="Polar residues" evidence="1">
    <location>
        <begin position="257"/>
        <end position="269"/>
    </location>
</feature>
<dbReference type="Gene3D" id="3.40.1800.30">
    <property type="match status" value="1"/>
</dbReference>
<evidence type="ECO:0000259" key="2">
    <source>
        <dbReference type="Pfam" id="PF13866"/>
    </source>
</evidence>
<keyword evidence="4" id="KW-1185">Reference proteome</keyword>
<gene>
    <name evidence="3" type="ORF">AB6A40_008050</name>
</gene>
<evidence type="ECO:0000313" key="3">
    <source>
        <dbReference type="EMBL" id="MFH4981341.1"/>
    </source>
</evidence>
<dbReference type="Pfam" id="PF13866">
    <property type="entry name" value="zf-SAP30"/>
    <property type="match status" value="1"/>
</dbReference>